<reference evidence="1" key="1">
    <citation type="submission" date="2018-05" db="EMBL/GenBank/DDBJ databases">
        <authorList>
            <person name="Lanie J.A."/>
            <person name="Ng W.-L."/>
            <person name="Kazmierczak K.M."/>
            <person name="Andrzejewski T.M."/>
            <person name="Davidsen T.M."/>
            <person name="Wayne K.J."/>
            <person name="Tettelin H."/>
            <person name="Glass J.I."/>
            <person name="Rusch D."/>
            <person name="Podicherti R."/>
            <person name="Tsui H.-C.T."/>
            <person name="Winkler M.E."/>
        </authorList>
    </citation>
    <scope>NUCLEOTIDE SEQUENCE</scope>
</reference>
<proteinExistence type="predicted"/>
<evidence type="ECO:0000313" key="1">
    <source>
        <dbReference type="EMBL" id="SVE05020.1"/>
    </source>
</evidence>
<dbReference type="EMBL" id="UINC01190727">
    <property type="protein sequence ID" value="SVE05020.1"/>
    <property type="molecule type" value="Genomic_DNA"/>
</dbReference>
<organism evidence="1">
    <name type="scientific">marine metagenome</name>
    <dbReference type="NCBI Taxonomy" id="408172"/>
    <lineage>
        <taxon>unclassified sequences</taxon>
        <taxon>metagenomes</taxon>
        <taxon>ecological metagenomes</taxon>
    </lineage>
</organism>
<sequence length="101" mass="11738">MVMKGKPFIVTTSGVQEESDRNPQFSKDVAKALSRFFTKDWGNVEQEDWDSNDRDYKKLTTGGYGRILAAYNSTETHKYGNKKFWIIRDTEAITVLFPEEY</sequence>
<protein>
    <submittedName>
        <fullName evidence="1">Uncharacterized protein</fullName>
    </submittedName>
</protein>
<accession>A0A383ABQ0</accession>
<dbReference type="AlphaFoldDB" id="A0A383ABQ0"/>
<name>A0A383ABQ0_9ZZZZ</name>
<gene>
    <name evidence="1" type="ORF">METZ01_LOCUS457874</name>
</gene>